<dbReference type="EMBL" id="CAJOBB010002530">
    <property type="protein sequence ID" value="CAF3977100.1"/>
    <property type="molecule type" value="Genomic_DNA"/>
</dbReference>
<evidence type="ECO:0000313" key="1">
    <source>
        <dbReference type="EMBL" id="CAF3977100.1"/>
    </source>
</evidence>
<feature type="non-terminal residue" evidence="1">
    <location>
        <position position="1"/>
    </location>
</feature>
<comment type="caution">
    <text evidence="1">The sequence shown here is derived from an EMBL/GenBank/DDBJ whole genome shotgun (WGS) entry which is preliminary data.</text>
</comment>
<sequence>YFNNIVMFCWRRRNGQYELGA</sequence>
<protein>
    <submittedName>
        <fullName evidence="1">Uncharacterized protein</fullName>
    </submittedName>
</protein>
<dbReference type="Proteomes" id="UP000663868">
    <property type="component" value="Unassembled WGS sequence"/>
</dbReference>
<evidence type="ECO:0000313" key="2">
    <source>
        <dbReference type="Proteomes" id="UP000663868"/>
    </source>
</evidence>
<organism evidence="1 2">
    <name type="scientific">Adineta steineri</name>
    <dbReference type="NCBI Taxonomy" id="433720"/>
    <lineage>
        <taxon>Eukaryota</taxon>
        <taxon>Metazoa</taxon>
        <taxon>Spiralia</taxon>
        <taxon>Gnathifera</taxon>
        <taxon>Rotifera</taxon>
        <taxon>Eurotatoria</taxon>
        <taxon>Bdelloidea</taxon>
        <taxon>Adinetida</taxon>
        <taxon>Adinetidae</taxon>
        <taxon>Adineta</taxon>
    </lineage>
</organism>
<gene>
    <name evidence="1" type="ORF">KXQ929_LOCUS27119</name>
</gene>
<dbReference type="AlphaFoldDB" id="A0A819MCA9"/>
<proteinExistence type="predicted"/>
<name>A0A819MCA9_9BILA</name>
<accession>A0A819MCA9</accession>
<reference evidence="1" key="1">
    <citation type="submission" date="2021-02" db="EMBL/GenBank/DDBJ databases">
        <authorList>
            <person name="Nowell W R."/>
        </authorList>
    </citation>
    <scope>NUCLEOTIDE SEQUENCE</scope>
</reference>